<evidence type="ECO:0000313" key="3">
    <source>
        <dbReference type="Proteomes" id="UP000785679"/>
    </source>
</evidence>
<reference evidence="2" key="1">
    <citation type="submission" date="2019-06" db="EMBL/GenBank/DDBJ databases">
        <authorList>
            <person name="Zheng W."/>
        </authorList>
    </citation>
    <scope>NUCLEOTIDE SEQUENCE</scope>
    <source>
        <strain evidence="2">QDHG01</strain>
    </source>
</reference>
<organism evidence="2 3">
    <name type="scientific">Halteria grandinella</name>
    <dbReference type="NCBI Taxonomy" id="5974"/>
    <lineage>
        <taxon>Eukaryota</taxon>
        <taxon>Sar</taxon>
        <taxon>Alveolata</taxon>
        <taxon>Ciliophora</taxon>
        <taxon>Intramacronucleata</taxon>
        <taxon>Spirotrichea</taxon>
        <taxon>Stichotrichia</taxon>
        <taxon>Sporadotrichida</taxon>
        <taxon>Halteriidae</taxon>
        <taxon>Halteria</taxon>
    </lineage>
</organism>
<gene>
    <name evidence="2" type="ORF">FGO68_gene12062</name>
</gene>
<protein>
    <recommendedName>
        <fullName evidence="1">Protein kinase domain-containing protein</fullName>
    </recommendedName>
</protein>
<dbReference type="GO" id="GO:0044773">
    <property type="term" value="P:mitotic DNA damage checkpoint signaling"/>
    <property type="evidence" value="ECO:0007669"/>
    <property type="project" value="TreeGrafter"/>
</dbReference>
<dbReference type="Gene3D" id="1.10.510.10">
    <property type="entry name" value="Transferase(Phosphotransferase) domain 1"/>
    <property type="match status" value="1"/>
</dbReference>
<keyword evidence="3" id="KW-1185">Reference proteome</keyword>
<dbReference type="OrthoDB" id="4062651at2759"/>
<dbReference type="GO" id="GO:0005634">
    <property type="term" value="C:nucleus"/>
    <property type="evidence" value="ECO:0007669"/>
    <property type="project" value="TreeGrafter"/>
</dbReference>
<dbReference type="EMBL" id="RRYP01007751">
    <property type="protein sequence ID" value="TNV80260.1"/>
    <property type="molecule type" value="Genomic_DNA"/>
</dbReference>
<dbReference type="PROSITE" id="PS00108">
    <property type="entry name" value="PROTEIN_KINASE_ST"/>
    <property type="match status" value="1"/>
</dbReference>
<dbReference type="Proteomes" id="UP000785679">
    <property type="component" value="Unassembled WGS sequence"/>
</dbReference>
<dbReference type="SMART" id="SM00220">
    <property type="entry name" value="S_TKc"/>
    <property type="match status" value="1"/>
</dbReference>
<evidence type="ECO:0000259" key="1">
    <source>
        <dbReference type="PROSITE" id="PS50011"/>
    </source>
</evidence>
<sequence>MVEKSDEALRIEAVNIYFPKEIAQITLYDANQQPLKSLRRCGRIGLTMSSLIYIGLDEKIWKVVKICYAYPHNQIFASQQGRNEHNLQKTFISNYVASVDQTGYEYVQINASVPPYEVFAFVSNFQQRTSIYSTMRQIKVDLRDKDANGETIMTIFKHFTAQIIQILKELKANGLSHQDLKPQNILVTTDLRLLLNDFGHARNSMKGIAGKDGQIELGTLGYYAPEQFVSAATGAEYDLHKADIWAAGLILLEIMIHCGSTLLRNKRSQKENENYQHICNGNIMAVDEYLASQIQPEQFESETREFRREVILRHMLNPDPVARCSVELLEAFLKEYGIKEIMEQKVIKNIEGKLKKFGAKDFKRYISESLGTGTLNQNEINDLLKHYNIELIDYLEYQLFDDAEAYVKLCENTTKGLLDENFEKILENIEGFEAVKDGKKLIKYRKETDDGEWVEISVVAQPKLYPEDKLAKETEESGGKFMEEREGILSQLYLKVTCQSGGSVHELALLITEIVEESSLI</sequence>
<dbReference type="PANTHER" id="PTHR44167">
    <property type="entry name" value="OVARIAN-SPECIFIC SERINE/THREONINE-PROTEIN KINASE LOK-RELATED"/>
    <property type="match status" value="1"/>
</dbReference>
<dbReference type="InterPro" id="IPR008271">
    <property type="entry name" value="Ser/Thr_kinase_AS"/>
</dbReference>
<dbReference type="Pfam" id="PF00069">
    <property type="entry name" value="Pkinase"/>
    <property type="match status" value="1"/>
</dbReference>
<dbReference type="AlphaFoldDB" id="A0A8J8NU26"/>
<dbReference type="PROSITE" id="PS50011">
    <property type="entry name" value="PROTEIN_KINASE_DOM"/>
    <property type="match status" value="1"/>
</dbReference>
<dbReference type="GO" id="GO:0004674">
    <property type="term" value="F:protein serine/threonine kinase activity"/>
    <property type="evidence" value="ECO:0007669"/>
    <property type="project" value="TreeGrafter"/>
</dbReference>
<dbReference type="InterPro" id="IPR011009">
    <property type="entry name" value="Kinase-like_dom_sf"/>
</dbReference>
<name>A0A8J8NU26_HALGN</name>
<feature type="domain" description="Protein kinase" evidence="1">
    <location>
        <begin position="38"/>
        <end position="333"/>
    </location>
</feature>
<dbReference type="PANTHER" id="PTHR44167:SF24">
    <property type="entry name" value="SERINE_THREONINE-PROTEIN KINASE CHK2"/>
    <property type="match status" value="1"/>
</dbReference>
<dbReference type="InterPro" id="IPR000719">
    <property type="entry name" value="Prot_kinase_dom"/>
</dbReference>
<proteinExistence type="predicted"/>
<dbReference type="SUPFAM" id="SSF56112">
    <property type="entry name" value="Protein kinase-like (PK-like)"/>
    <property type="match status" value="1"/>
</dbReference>
<comment type="caution">
    <text evidence="2">The sequence shown here is derived from an EMBL/GenBank/DDBJ whole genome shotgun (WGS) entry which is preliminary data.</text>
</comment>
<dbReference type="GO" id="GO:0005524">
    <property type="term" value="F:ATP binding"/>
    <property type="evidence" value="ECO:0007669"/>
    <property type="project" value="InterPro"/>
</dbReference>
<accession>A0A8J8NU26</accession>
<evidence type="ECO:0000313" key="2">
    <source>
        <dbReference type="EMBL" id="TNV80260.1"/>
    </source>
</evidence>